<evidence type="ECO:0000259" key="2">
    <source>
        <dbReference type="Pfam" id="PF09423"/>
    </source>
</evidence>
<evidence type="ECO:0000256" key="1">
    <source>
        <dbReference type="SAM" id="MobiDB-lite"/>
    </source>
</evidence>
<accession>A0ABX8ZR50</accession>
<organism evidence="4 5">
    <name type="scientific">Qipengyuania xiapuensis</name>
    <dbReference type="NCBI Taxonomy" id="2867236"/>
    <lineage>
        <taxon>Bacteria</taxon>
        <taxon>Pseudomonadati</taxon>
        <taxon>Pseudomonadota</taxon>
        <taxon>Alphaproteobacteria</taxon>
        <taxon>Sphingomonadales</taxon>
        <taxon>Erythrobacteraceae</taxon>
        <taxon>Qipengyuania</taxon>
    </lineage>
</organism>
<dbReference type="InterPro" id="IPR052900">
    <property type="entry name" value="Phospholipid_Metab_Enz"/>
</dbReference>
<keyword evidence="5" id="KW-1185">Reference proteome</keyword>
<feature type="region of interest" description="Disordered" evidence="1">
    <location>
        <begin position="245"/>
        <end position="265"/>
    </location>
</feature>
<dbReference type="Pfam" id="PF09423">
    <property type="entry name" value="PhoD"/>
    <property type="match status" value="1"/>
</dbReference>
<dbReference type="CDD" id="cd07389">
    <property type="entry name" value="MPP_PhoD"/>
    <property type="match status" value="1"/>
</dbReference>
<feature type="domain" description="Phospholipase D N-terminal" evidence="3">
    <location>
        <begin position="48"/>
        <end position="135"/>
    </location>
</feature>
<dbReference type="PANTHER" id="PTHR43606">
    <property type="entry name" value="PHOSPHATASE, PUTATIVE (AFU_ORTHOLOGUE AFUA_6G08710)-RELATED"/>
    <property type="match status" value="1"/>
</dbReference>
<evidence type="ECO:0000313" key="5">
    <source>
        <dbReference type="Proteomes" id="UP000824300"/>
    </source>
</evidence>
<name>A0ABX8ZR50_9SPHN</name>
<dbReference type="PANTHER" id="PTHR43606:SF2">
    <property type="entry name" value="ALKALINE PHOSPHATASE FAMILY PROTEIN (AFU_ORTHOLOGUE AFUA_5G03860)"/>
    <property type="match status" value="1"/>
</dbReference>
<dbReference type="PROSITE" id="PS51318">
    <property type="entry name" value="TAT"/>
    <property type="match status" value="1"/>
</dbReference>
<gene>
    <name evidence="4" type="ORF">K3162_07775</name>
</gene>
<dbReference type="Gene3D" id="2.60.40.380">
    <property type="entry name" value="Purple acid phosphatase-like, N-terminal"/>
    <property type="match status" value="1"/>
</dbReference>
<proteinExistence type="predicted"/>
<feature type="domain" description="PhoD-like phosphatase metallophosphatase" evidence="2">
    <location>
        <begin position="146"/>
        <end position="524"/>
    </location>
</feature>
<dbReference type="Pfam" id="PF16655">
    <property type="entry name" value="PhoD_N"/>
    <property type="match status" value="1"/>
</dbReference>
<dbReference type="Gene3D" id="3.60.21.70">
    <property type="entry name" value="PhoD-like phosphatase"/>
    <property type="match status" value="1"/>
</dbReference>
<dbReference type="RefSeq" id="WP_221427181.1">
    <property type="nucleotide sequence ID" value="NZ_CP081296.1"/>
</dbReference>
<dbReference type="InterPro" id="IPR032093">
    <property type="entry name" value="PhoD_N"/>
</dbReference>
<feature type="compositionally biased region" description="Polar residues" evidence="1">
    <location>
        <begin position="255"/>
        <end position="264"/>
    </location>
</feature>
<evidence type="ECO:0000313" key="4">
    <source>
        <dbReference type="EMBL" id="QZD91475.1"/>
    </source>
</evidence>
<sequence length="557" mass="60681">MFKTEPPAAAPLASLDRRSLLKGGVLGAGALSAPLSAQMASGKTGFTHGVASGEPGVDKVLLWTRYVADQSVALEWQVSETADFAATVAGGSALPRAENDWCAKSWADGLRAGTWYYYRFIAPDGTVSDVGRTRTLPEGPTARWRMAVFSCSNIGFGWFNAYAHAAEANEFDCTLHLGDYFYEYPQGTYPSERQTISGRGPLDPQGETVALAEYRARYATYRADKDLQRIHQLYPMISGWDDHESSNDSWEGGAQNHQPETEGSWSVRKAAAMKAYREWMPVSDRPWETYEIGDLATLYRLETRLTARAEQFDYGSLLRGMASQDDGIARLTAFRNGDYLDPTREVLGSDQQAWLAEGLKASRRAGKTWQVLVQQVLMGKVASATSLTDTLPEGLPDFVRQRVISGAMASRAELPLNMDAWDGYPAARARLYEAGLAADANLISLAGDTHNAWAFDLAHDGEAAGVEFGVQGVTSPGLENFLPQLAPEDIARALVARNPELKWMDASRRGYMAVELTPGSASSEFRFLSSVREKGAGVVATRRVTTLAGARTLDAIG</sequence>
<protein>
    <submittedName>
        <fullName evidence="4">Alkaline phosphatase D family protein</fullName>
    </submittedName>
</protein>
<dbReference type="SUPFAM" id="SSF56300">
    <property type="entry name" value="Metallo-dependent phosphatases"/>
    <property type="match status" value="1"/>
</dbReference>
<dbReference type="InterPro" id="IPR038607">
    <property type="entry name" value="PhoD-like_sf"/>
</dbReference>
<dbReference type="InterPro" id="IPR006311">
    <property type="entry name" value="TAT_signal"/>
</dbReference>
<dbReference type="InterPro" id="IPR029052">
    <property type="entry name" value="Metallo-depent_PP-like"/>
</dbReference>
<dbReference type="Proteomes" id="UP000824300">
    <property type="component" value="Chromosome"/>
</dbReference>
<evidence type="ECO:0000259" key="3">
    <source>
        <dbReference type="Pfam" id="PF16655"/>
    </source>
</evidence>
<reference evidence="4 5" key="1">
    <citation type="submission" date="2021-08" db="EMBL/GenBank/DDBJ databases">
        <title>Comparative Genomics Analysis of the Genus Qipengyuania Reveals Extensive Genetic Diversity and Metabolic Versatility, Including the Description of Fifteen Novel Species.</title>
        <authorList>
            <person name="Liu Y."/>
        </authorList>
    </citation>
    <scope>NUCLEOTIDE SEQUENCE [LARGE SCALE GENOMIC DNA]</scope>
    <source>
        <strain evidence="4 5">1NDW3</strain>
    </source>
</reference>
<dbReference type="InterPro" id="IPR018946">
    <property type="entry name" value="PhoD-like_MPP"/>
</dbReference>
<dbReference type="EMBL" id="CP081296">
    <property type="protein sequence ID" value="QZD91475.1"/>
    <property type="molecule type" value="Genomic_DNA"/>
</dbReference>